<keyword evidence="2" id="KW-1185">Reference proteome</keyword>
<gene>
    <name evidence="1" type="ORF">G8770_03240</name>
</gene>
<evidence type="ECO:0000313" key="1">
    <source>
        <dbReference type="EMBL" id="NHO64561.1"/>
    </source>
</evidence>
<dbReference type="EMBL" id="JAAONZ010000002">
    <property type="protein sequence ID" value="NHO64561.1"/>
    <property type="molecule type" value="Genomic_DNA"/>
</dbReference>
<dbReference type="Proteomes" id="UP000787472">
    <property type="component" value="Unassembled WGS sequence"/>
</dbReference>
<reference evidence="1" key="1">
    <citation type="submission" date="2020-03" db="EMBL/GenBank/DDBJ databases">
        <authorList>
            <person name="Guo F."/>
        </authorList>
    </citation>
    <scope>NUCLEOTIDE SEQUENCE</scope>
    <source>
        <strain evidence="1">JCM 30134</strain>
    </source>
</reference>
<organism evidence="1 2">
    <name type="scientific">Pseudomaricurvus hydrocarbonicus</name>
    <dbReference type="NCBI Taxonomy" id="1470433"/>
    <lineage>
        <taxon>Bacteria</taxon>
        <taxon>Pseudomonadati</taxon>
        <taxon>Pseudomonadota</taxon>
        <taxon>Gammaproteobacteria</taxon>
        <taxon>Cellvibrionales</taxon>
        <taxon>Cellvibrionaceae</taxon>
        <taxon>Pseudomaricurvus</taxon>
    </lineage>
</organism>
<comment type="caution">
    <text evidence="1">The sequence shown here is derived from an EMBL/GenBank/DDBJ whole genome shotgun (WGS) entry which is preliminary data.</text>
</comment>
<accession>A0A9E5JSG1</accession>
<protein>
    <submittedName>
        <fullName evidence="1">Uncharacterized protein</fullName>
    </submittedName>
</protein>
<evidence type="ECO:0000313" key="2">
    <source>
        <dbReference type="Proteomes" id="UP000787472"/>
    </source>
</evidence>
<dbReference type="RefSeq" id="WP_167181721.1">
    <property type="nucleotide sequence ID" value="NZ_JAAONZ010000002.1"/>
</dbReference>
<proteinExistence type="predicted"/>
<sequence length="155" mass="18342">MSDAISLFSITTESVRDNLYFKILEWLTHCEANVSEKTMQPYSQLPWQPSQESHVFNWQGSYKSWVDILRSEDQVVQVVLNLRYPKKRWFSQHKKDWKSIKETAVDLFGEGQSFDLNDRESRLHSNQHLKVLIKSYEEGRHAFIELKVARGEFCS</sequence>
<dbReference type="AlphaFoldDB" id="A0A9E5JSG1"/>
<name>A0A9E5JSG1_9GAMM</name>